<dbReference type="Proteomes" id="UP000195570">
    <property type="component" value="Unassembled WGS sequence"/>
</dbReference>
<evidence type="ECO:0000256" key="2">
    <source>
        <dbReference type="ARBA" id="ARBA00004609"/>
    </source>
</evidence>
<feature type="chain" id="PRO_5009235428" evidence="9">
    <location>
        <begin position="30"/>
        <end position="510"/>
    </location>
</feature>
<keyword evidence="6" id="KW-0325">Glycoprotein</keyword>
<dbReference type="Pfam" id="PF10659">
    <property type="entry name" value="Trypan_glycop_C"/>
    <property type="match status" value="1"/>
</dbReference>
<organism evidence="11 12">
    <name type="scientific">Trypanosoma equiperdum</name>
    <dbReference type="NCBI Taxonomy" id="5694"/>
    <lineage>
        <taxon>Eukaryota</taxon>
        <taxon>Discoba</taxon>
        <taxon>Euglenozoa</taxon>
        <taxon>Kinetoplastea</taxon>
        <taxon>Metakinetoplastina</taxon>
        <taxon>Trypanosomatida</taxon>
        <taxon>Trypanosomatidae</taxon>
        <taxon>Trypanosoma</taxon>
    </lineage>
</organism>
<dbReference type="AlphaFoldDB" id="A0A1G4I811"/>
<name>A0A1G4I811_TRYEQ</name>
<reference evidence="11" key="1">
    <citation type="submission" date="2016-09" db="EMBL/GenBank/DDBJ databases">
        <authorList>
            <person name="Hebert L."/>
            <person name="Moumen B."/>
        </authorList>
    </citation>
    <scope>NUCLEOTIDE SEQUENCE [LARGE SCALE GENOMIC DNA]</scope>
    <source>
        <strain evidence="11">OVI</strain>
    </source>
</reference>
<keyword evidence="4" id="KW-0336">GPI-anchor</keyword>
<dbReference type="InterPro" id="IPR019609">
    <property type="entry name" value="Variant_surf_glycoprt_trypan_C"/>
</dbReference>
<evidence type="ECO:0000256" key="5">
    <source>
        <dbReference type="ARBA" id="ARBA00023136"/>
    </source>
</evidence>
<evidence type="ECO:0000313" key="12">
    <source>
        <dbReference type="Proteomes" id="UP000195570"/>
    </source>
</evidence>
<dbReference type="GO" id="GO:0098552">
    <property type="term" value="C:side of membrane"/>
    <property type="evidence" value="ECO:0007669"/>
    <property type="project" value="UniProtKB-KW"/>
</dbReference>
<feature type="region of interest" description="Disordered" evidence="8">
    <location>
        <begin position="430"/>
        <end position="480"/>
    </location>
</feature>
<dbReference type="GeneID" id="92374429"/>
<gene>
    <name evidence="11" type="ORF">TEOVI_000048900</name>
</gene>
<evidence type="ECO:0000259" key="10">
    <source>
        <dbReference type="Pfam" id="PF10659"/>
    </source>
</evidence>
<evidence type="ECO:0000256" key="8">
    <source>
        <dbReference type="SAM" id="MobiDB-lite"/>
    </source>
</evidence>
<evidence type="ECO:0000256" key="6">
    <source>
        <dbReference type="ARBA" id="ARBA00023180"/>
    </source>
</evidence>
<feature type="domain" description="Trypanosome variant surface glycoprotein C-terminal" evidence="10">
    <location>
        <begin position="417"/>
        <end position="509"/>
    </location>
</feature>
<comment type="subcellular location">
    <subcellularLocation>
        <location evidence="2">Cell membrane</location>
        <topology evidence="2">Lipid-anchor</topology>
        <topology evidence="2">GPI-anchor</topology>
    </subcellularLocation>
</comment>
<comment type="function">
    <text evidence="1">VSG forms a coat on the surface of the parasite. The trypanosome evades the immune response of the host by expressing a series of antigenically distinct VSGs from an estimated 1000 VSG genes.</text>
</comment>
<dbReference type="VEuPathDB" id="TriTrypDB:TEOVI_000048900"/>
<keyword evidence="12" id="KW-1185">Reference proteome</keyword>
<dbReference type="SUPFAM" id="SSF58087">
    <property type="entry name" value="Variant surface glycoprotein (N-terminal domain)"/>
    <property type="match status" value="1"/>
</dbReference>
<keyword evidence="5" id="KW-0472">Membrane</keyword>
<dbReference type="EMBL" id="CZPT02000887">
    <property type="protein sequence ID" value="SCU68096.1"/>
    <property type="molecule type" value="Genomic_DNA"/>
</dbReference>
<keyword evidence="7" id="KW-0449">Lipoprotein</keyword>
<dbReference type="GO" id="GO:0005886">
    <property type="term" value="C:plasma membrane"/>
    <property type="evidence" value="ECO:0007669"/>
    <property type="project" value="UniProtKB-SubCell"/>
</dbReference>
<dbReference type="RefSeq" id="XP_067079319.1">
    <property type="nucleotide sequence ID" value="XM_067223218.1"/>
</dbReference>
<keyword evidence="3" id="KW-1003">Cell membrane</keyword>
<accession>A0A1G4I811</accession>
<feature type="signal peptide" evidence="9">
    <location>
        <begin position="1"/>
        <end position="29"/>
    </location>
</feature>
<evidence type="ECO:0000256" key="3">
    <source>
        <dbReference type="ARBA" id="ARBA00022475"/>
    </source>
</evidence>
<evidence type="ECO:0000313" key="11">
    <source>
        <dbReference type="EMBL" id="SCU68096.1"/>
    </source>
</evidence>
<sequence length="510" mass="55003">MRESQKKQRQNLILLAATTLLNVTAVSVAQTNKACTTPCGCKSRVIKRLEVYTTQFERALGQHQANLLDFSKLMLAAVAADRQLKRKAAAANAPAAAILSHCAQQLKAPAPHLTAATYQAGYTASAYAAQHALTTMTGTLKIAPTGGHTLKAETLAETSLGKIPEAACPTEDQGEKGVQITKASEADEPKLATLKLHSNAQAKCTASGVNSCHDGALTDSGNLEIKLTYATGPKKNQWSWNAATNTDFQTTHSEEIDLLRGNETDLDSKFATLRTGHALDSCTKAITDYSALSSDPNWALFNAKALIENFEGEKTSDIGSDRLEQVTAQAYGANGANYKNNVWDKIEETQVPTVQNEQMKLQPIKSLSSTGDIGAALARVFINQQKKETQTHQKQGQKDDDTKENECSSKKGTACTGECILDSDICKPKKKGEDENQEKEDKKKDKCTGHNDKNKCEAENAGKSSPVCGWGKGEDGELEPEKEKCRNGSFLLNKQFALSVVSAAFVALLF</sequence>
<protein>
    <submittedName>
        <fullName evidence="11">Variant surface glycoprotein (VSG), putative</fullName>
    </submittedName>
</protein>
<proteinExistence type="predicted"/>
<keyword evidence="9" id="KW-0732">Signal</keyword>
<evidence type="ECO:0000256" key="9">
    <source>
        <dbReference type="SAM" id="SignalP"/>
    </source>
</evidence>
<evidence type="ECO:0000256" key="4">
    <source>
        <dbReference type="ARBA" id="ARBA00022622"/>
    </source>
</evidence>
<comment type="caution">
    <text evidence="11">The sequence shown here is derived from an EMBL/GenBank/DDBJ whole genome shotgun (WGS) entry which is preliminary data.</text>
</comment>
<feature type="compositionally biased region" description="Basic and acidic residues" evidence="8">
    <location>
        <begin position="387"/>
        <end position="409"/>
    </location>
</feature>
<feature type="region of interest" description="Disordered" evidence="8">
    <location>
        <begin position="387"/>
        <end position="411"/>
    </location>
</feature>
<feature type="compositionally biased region" description="Basic and acidic residues" evidence="8">
    <location>
        <begin position="430"/>
        <end position="460"/>
    </location>
</feature>
<evidence type="ECO:0000256" key="7">
    <source>
        <dbReference type="ARBA" id="ARBA00023288"/>
    </source>
</evidence>
<evidence type="ECO:0000256" key="1">
    <source>
        <dbReference type="ARBA" id="ARBA00002523"/>
    </source>
</evidence>